<evidence type="ECO:0000313" key="12">
    <source>
        <dbReference type="EMBL" id="CAH1250950.1"/>
    </source>
</evidence>
<keyword evidence="4 10" id="KW-1133">Transmembrane helix</keyword>
<evidence type="ECO:0000256" key="10">
    <source>
        <dbReference type="SAM" id="Phobius"/>
    </source>
</evidence>
<evidence type="ECO:0000313" key="13">
    <source>
        <dbReference type="Proteomes" id="UP000838412"/>
    </source>
</evidence>
<dbReference type="AlphaFoldDB" id="A0A8J9ZCK1"/>
<evidence type="ECO:0000256" key="9">
    <source>
        <dbReference type="SAM" id="MobiDB-lite"/>
    </source>
</evidence>
<feature type="compositionally biased region" description="Pro residues" evidence="9">
    <location>
        <begin position="229"/>
        <end position="238"/>
    </location>
</feature>
<evidence type="ECO:0000256" key="7">
    <source>
        <dbReference type="ARBA" id="ARBA00023170"/>
    </source>
</evidence>
<comment type="subcellular location">
    <subcellularLocation>
        <location evidence="1">Cell membrane</location>
        <topology evidence="1">Multi-pass membrane protein</topology>
    </subcellularLocation>
</comment>
<evidence type="ECO:0000256" key="4">
    <source>
        <dbReference type="ARBA" id="ARBA00022989"/>
    </source>
</evidence>
<evidence type="ECO:0000256" key="5">
    <source>
        <dbReference type="ARBA" id="ARBA00023040"/>
    </source>
</evidence>
<dbReference type="GO" id="GO:0005886">
    <property type="term" value="C:plasma membrane"/>
    <property type="evidence" value="ECO:0007669"/>
    <property type="project" value="UniProtKB-SubCell"/>
</dbReference>
<evidence type="ECO:0000256" key="6">
    <source>
        <dbReference type="ARBA" id="ARBA00023136"/>
    </source>
</evidence>
<keyword evidence="6 10" id="KW-0472">Membrane</keyword>
<dbReference type="PANTHER" id="PTHR24230">
    <property type="entry name" value="G-PROTEIN COUPLED RECEPTOR"/>
    <property type="match status" value="1"/>
</dbReference>
<gene>
    <name evidence="12" type="primary">ADRA1A</name>
    <name evidence="12" type="ORF">BLAG_LOCUS11484</name>
</gene>
<keyword evidence="5" id="KW-0297">G-protein coupled receptor</keyword>
<dbReference type="SUPFAM" id="SSF81321">
    <property type="entry name" value="Family A G protein-coupled receptor-like"/>
    <property type="match status" value="1"/>
</dbReference>
<keyword evidence="2" id="KW-1003">Cell membrane</keyword>
<name>A0A8J9ZCK1_BRALA</name>
<sequence>MDDTVSATASTDEDEDTLTPSMTLTVILTVTSSIGALSNLAICLVIICAHARNVPSDWFMGNLSFVDLTFAGVTVPIRLARYLLRGTGVFGGLFGCKLCMVLPKLCLTNSVFTMLAMAYERYRSTAKFNKPKLTGCQTGSMLVLVWFVSCMLCLYDVVSGKSYLLDMGNSTEPAPVYITDCWFPELGDDKDAYSYVFAALGVATPLISIAVFYALLVGAIRTRGFQSPNNPPSSPQPQPSAEASTAASPVASRVRTIRVSRSVSGGILYEIRQTNMVAALVVVFVLCWVPLFVLPVMQAWTEDSASSDSFILQLHMVLVTARTILDPVIYTCSSRAMFCCRKRGRVGEAPEDIHLGARDTVSDC</sequence>
<evidence type="ECO:0000256" key="8">
    <source>
        <dbReference type="ARBA" id="ARBA00023224"/>
    </source>
</evidence>
<dbReference type="Gene3D" id="1.20.1070.10">
    <property type="entry name" value="Rhodopsin 7-helix transmembrane proteins"/>
    <property type="match status" value="1"/>
</dbReference>
<dbReference type="PANTHER" id="PTHR24230:SF75">
    <property type="entry name" value="RELAXIN FAMILY PEPTIDE RECEPTOR 3"/>
    <property type="match status" value="1"/>
</dbReference>
<dbReference type="GO" id="GO:0008528">
    <property type="term" value="F:G protein-coupled peptide receptor activity"/>
    <property type="evidence" value="ECO:0007669"/>
    <property type="project" value="TreeGrafter"/>
</dbReference>
<feature type="compositionally biased region" description="Low complexity" evidence="9">
    <location>
        <begin position="239"/>
        <end position="249"/>
    </location>
</feature>
<keyword evidence="13" id="KW-1185">Reference proteome</keyword>
<keyword evidence="8" id="KW-0807">Transducer</keyword>
<feature type="domain" description="G-protein coupled receptors family 1 profile" evidence="11">
    <location>
        <begin position="38"/>
        <end position="330"/>
    </location>
</feature>
<evidence type="ECO:0000256" key="2">
    <source>
        <dbReference type="ARBA" id="ARBA00022475"/>
    </source>
</evidence>
<dbReference type="CDD" id="cd00637">
    <property type="entry name" value="7tm_classA_rhodopsin-like"/>
    <property type="match status" value="1"/>
</dbReference>
<feature type="transmembrane region" description="Helical" evidence="10">
    <location>
        <begin position="24"/>
        <end position="47"/>
    </location>
</feature>
<dbReference type="EMBL" id="OV696703">
    <property type="protein sequence ID" value="CAH1250950.1"/>
    <property type="molecule type" value="Genomic_DNA"/>
</dbReference>
<feature type="region of interest" description="Disordered" evidence="9">
    <location>
        <begin position="227"/>
        <end position="249"/>
    </location>
</feature>
<evidence type="ECO:0000256" key="3">
    <source>
        <dbReference type="ARBA" id="ARBA00022692"/>
    </source>
</evidence>
<dbReference type="GO" id="GO:0007218">
    <property type="term" value="P:neuropeptide signaling pathway"/>
    <property type="evidence" value="ECO:0007669"/>
    <property type="project" value="TreeGrafter"/>
</dbReference>
<feature type="transmembrane region" description="Helical" evidence="10">
    <location>
        <begin position="277"/>
        <end position="298"/>
    </location>
</feature>
<dbReference type="PROSITE" id="PS50262">
    <property type="entry name" value="G_PROTEIN_RECEP_F1_2"/>
    <property type="match status" value="1"/>
</dbReference>
<dbReference type="PRINTS" id="PR00237">
    <property type="entry name" value="GPCRRHODOPSN"/>
</dbReference>
<feature type="transmembrane region" description="Helical" evidence="10">
    <location>
        <begin position="59"/>
        <end position="80"/>
    </location>
</feature>
<evidence type="ECO:0000256" key="1">
    <source>
        <dbReference type="ARBA" id="ARBA00004651"/>
    </source>
</evidence>
<dbReference type="InterPro" id="IPR017452">
    <property type="entry name" value="GPCR_Rhodpsn_7TM"/>
</dbReference>
<reference evidence="12" key="1">
    <citation type="submission" date="2022-01" db="EMBL/GenBank/DDBJ databases">
        <authorList>
            <person name="Braso-Vives M."/>
        </authorList>
    </citation>
    <scope>NUCLEOTIDE SEQUENCE</scope>
</reference>
<dbReference type="OrthoDB" id="10005336at2759"/>
<dbReference type="Pfam" id="PF00001">
    <property type="entry name" value="7tm_1"/>
    <property type="match status" value="1"/>
</dbReference>
<proteinExistence type="predicted"/>
<keyword evidence="3 10" id="KW-0812">Transmembrane</keyword>
<accession>A0A8J9ZCK1</accession>
<feature type="transmembrane region" description="Helical" evidence="10">
    <location>
        <begin position="310"/>
        <end position="333"/>
    </location>
</feature>
<feature type="transmembrane region" description="Helical" evidence="10">
    <location>
        <begin position="192"/>
        <end position="216"/>
    </location>
</feature>
<dbReference type="Proteomes" id="UP000838412">
    <property type="component" value="Chromosome 18"/>
</dbReference>
<dbReference type="InterPro" id="IPR000276">
    <property type="entry name" value="GPCR_Rhodpsn"/>
</dbReference>
<organism evidence="12 13">
    <name type="scientific">Branchiostoma lanceolatum</name>
    <name type="common">Common lancelet</name>
    <name type="synonym">Amphioxus lanceolatum</name>
    <dbReference type="NCBI Taxonomy" id="7740"/>
    <lineage>
        <taxon>Eukaryota</taxon>
        <taxon>Metazoa</taxon>
        <taxon>Chordata</taxon>
        <taxon>Cephalochordata</taxon>
        <taxon>Leptocardii</taxon>
        <taxon>Amphioxiformes</taxon>
        <taxon>Branchiostomatidae</taxon>
        <taxon>Branchiostoma</taxon>
    </lineage>
</organism>
<evidence type="ECO:0000259" key="11">
    <source>
        <dbReference type="PROSITE" id="PS50262"/>
    </source>
</evidence>
<keyword evidence="7" id="KW-0675">Receptor</keyword>
<feature type="transmembrane region" description="Helical" evidence="10">
    <location>
        <begin position="100"/>
        <end position="119"/>
    </location>
</feature>
<protein>
    <submittedName>
        <fullName evidence="12">ADRA1A protein</fullName>
    </submittedName>
</protein>
<feature type="transmembrane region" description="Helical" evidence="10">
    <location>
        <begin position="140"/>
        <end position="158"/>
    </location>
</feature>